<evidence type="ECO:0000259" key="5">
    <source>
        <dbReference type="SMART" id="SM00822"/>
    </source>
</evidence>
<dbReference type="EMBL" id="JAADJG010000008">
    <property type="protein sequence ID" value="KAF4457901.1"/>
    <property type="molecule type" value="Genomic_DNA"/>
</dbReference>
<dbReference type="GO" id="GO:0006633">
    <property type="term" value="P:fatty acid biosynthetic process"/>
    <property type="evidence" value="ECO:0007669"/>
    <property type="project" value="TreeGrafter"/>
</dbReference>
<dbReference type="GO" id="GO:0044550">
    <property type="term" value="P:secondary metabolite biosynthetic process"/>
    <property type="evidence" value="ECO:0007669"/>
    <property type="project" value="TreeGrafter"/>
</dbReference>
<dbReference type="InterPro" id="IPR057326">
    <property type="entry name" value="KR_dom"/>
</dbReference>
<evidence type="ECO:0000313" key="6">
    <source>
        <dbReference type="EMBL" id="KAF4457901.1"/>
    </source>
</evidence>
<dbReference type="SUPFAM" id="SSF51735">
    <property type="entry name" value="NAD(P)-binding Rossmann-fold domains"/>
    <property type="match status" value="1"/>
</dbReference>
<name>A0A8H4KX76_9HYPO</name>
<dbReference type="AlphaFoldDB" id="A0A8H4KX76"/>
<evidence type="ECO:0000256" key="2">
    <source>
        <dbReference type="ARBA" id="ARBA00022553"/>
    </source>
</evidence>
<evidence type="ECO:0000313" key="7">
    <source>
        <dbReference type="Proteomes" id="UP000605986"/>
    </source>
</evidence>
<keyword evidence="1" id="KW-0596">Phosphopantetheine</keyword>
<keyword evidence="2" id="KW-0597">Phosphoprotein</keyword>
<dbReference type="PANTHER" id="PTHR43775">
    <property type="entry name" value="FATTY ACID SYNTHASE"/>
    <property type="match status" value="1"/>
</dbReference>
<dbReference type="Gene3D" id="3.40.50.720">
    <property type="entry name" value="NAD(P)-binding Rossmann-like Domain"/>
    <property type="match status" value="1"/>
</dbReference>
<keyword evidence="4" id="KW-0560">Oxidoreductase</keyword>
<dbReference type="OrthoDB" id="416786at2759"/>
<feature type="domain" description="Ketoreductase" evidence="5">
    <location>
        <begin position="32"/>
        <end position="161"/>
    </location>
</feature>
<reference evidence="6" key="1">
    <citation type="submission" date="2020-01" db="EMBL/GenBank/DDBJ databases">
        <title>Identification and distribution of gene clusters putatively required for synthesis of sphingolipid metabolism inhibitors in phylogenetically diverse species of the filamentous fungus Fusarium.</title>
        <authorList>
            <person name="Kim H.-S."/>
            <person name="Busman M."/>
            <person name="Brown D.W."/>
            <person name="Divon H."/>
            <person name="Uhlig S."/>
            <person name="Proctor R.H."/>
        </authorList>
    </citation>
    <scope>NUCLEOTIDE SEQUENCE</scope>
    <source>
        <strain evidence="6">NRRL 53441</strain>
    </source>
</reference>
<evidence type="ECO:0000256" key="3">
    <source>
        <dbReference type="ARBA" id="ARBA00022679"/>
    </source>
</evidence>
<dbReference type="GO" id="GO:0004312">
    <property type="term" value="F:fatty acid synthase activity"/>
    <property type="evidence" value="ECO:0007669"/>
    <property type="project" value="TreeGrafter"/>
</dbReference>
<evidence type="ECO:0000256" key="4">
    <source>
        <dbReference type="ARBA" id="ARBA00023002"/>
    </source>
</evidence>
<sequence length="163" mass="18238">MRNDLSIAEQTFQYPRKINPKLSELGVARPVKTYMLVDLSGKMGQSCCQWTAAHGAQYVVFTSRDPKVDQRFIDHMEQAGVIVVSCKLDITIKESLHLCYQTITRTLPPMAGVANGAMLLRDVLFTDMDPANLNKVLAPNVNGSVYLDGLYVDTKLDFFLMFS</sequence>
<organism evidence="6 7">
    <name type="scientific">Fusarium austroafricanum</name>
    <dbReference type="NCBI Taxonomy" id="2364996"/>
    <lineage>
        <taxon>Eukaryota</taxon>
        <taxon>Fungi</taxon>
        <taxon>Dikarya</taxon>
        <taxon>Ascomycota</taxon>
        <taxon>Pezizomycotina</taxon>
        <taxon>Sordariomycetes</taxon>
        <taxon>Hypocreomycetidae</taxon>
        <taxon>Hypocreales</taxon>
        <taxon>Nectriaceae</taxon>
        <taxon>Fusarium</taxon>
        <taxon>Fusarium concolor species complex</taxon>
    </lineage>
</organism>
<accession>A0A8H4KX76</accession>
<dbReference type="SMART" id="SM00822">
    <property type="entry name" value="PKS_KR"/>
    <property type="match status" value="1"/>
</dbReference>
<gene>
    <name evidence="6" type="ORF">F53441_254</name>
</gene>
<comment type="caution">
    <text evidence="6">The sequence shown here is derived from an EMBL/GenBank/DDBJ whole genome shotgun (WGS) entry which is preliminary data.</text>
</comment>
<dbReference type="InterPro" id="IPR013968">
    <property type="entry name" value="PKS_KR"/>
</dbReference>
<dbReference type="GO" id="GO:0016491">
    <property type="term" value="F:oxidoreductase activity"/>
    <property type="evidence" value="ECO:0007669"/>
    <property type="project" value="UniProtKB-KW"/>
</dbReference>
<dbReference type="Proteomes" id="UP000605986">
    <property type="component" value="Unassembled WGS sequence"/>
</dbReference>
<dbReference type="InterPro" id="IPR050091">
    <property type="entry name" value="PKS_NRPS_Biosynth_Enz"/>
</dbReference>
<evidence type="ECO:0000256" key="1">
    <source>
        <dbReference type="ARBA" id="ARBA00022450"/>
    </source>
</evidence>
<keyword evidence="7" id="KW-1185">Reference proteome</keyword>
<dbReference type="Pfam" id="PF08659">
    <property type="entry name" value="KR"/>
    <property type="match status" value="1"/>
</dbReference>
<keyword evidence="3" id="KW-0808">Transferase</keyword>
<proteinExistence type="predicted"/>
<dbReference type="InterPro" id="IPR036291">
    <property type="entry name" value="NAD(P)-bd_dom_sf"/>
</dbReference>
<dbReference type="PANTHER" id="PTHR43775:SF20">
    <property type="entry name" value="HYBRID PKS-NRPS SYNTHETASE APDA"/>
    <property type="match status" value="1"/>
</dbReference>
<protein>
    <recommendedName>
        <fullName evidence="5">Ketoreductase domain-containing protein</fullName>
    </recommendedName>
</protein>